<protein>
    <submittedName>
        <fullName evidence="2">NifU-like protein</fullName>
    </submittedName>
</protein>
<organism evidence="2 3">
    <name type="scientific">Grimontia marina</name>
    <dbReference type="NCBI Taxonomy" id="646534"/>
    <lineage>
        <taxon>Bacteria</taxon>
        <taxon>Pseudomonadati</taxon>
        <taxon>Pseudomonadota</taxon>
        <taxon>Gammaproteobacteria</taxon>
        <taxon>Vibrionales</taxon>
        <taxon>Vibrionaceae</taxon>
        <taxon>Grimontia</taxon>
    </lineage>
</organism>
<dbReference type="CDD" id="cd06664">
    <property type="entry name" value="IscU_like"/>
    <property type="match status" value="1"/>
</dbReference>
<keyword evidence="3" id="KW-1185">Reference proteome</keyword>
<dbReference type="InterPro" id="IPR002871">
    <property type="entry name" value="NIF_FeS_clus_asmbl_NifU_N"/>
</dbReference>
<gene>
    <name evidence="2" type="primary">nifU_1</name>
    <name evidence="2" type="ORF">GMA8713_01235</name>
</gene>
<sequence>MDEKMDKIADQRSLLMAHYRHPKGHKTPSSERVVIQAINPVCGDQISLAADIQGGKVSNIEYSARACSICIASASIMTTLCCDKPIGIFEDYYTEIRSGLNHHSLEKTEPLILSIVDTVSPSRKKCALLPWDVLNTHINNAKDMDGKHDLGDVE</sequence>
<dbReference type="AlphaFoldDB" id="A0A128EZR7"/>
<evidence type="ECO:0000313" key="3">
    <source>
        <dbReference type="Proteomes" id="UP000073601"/>
    </source>
</evidence>
<proteinExistence type="predicted"/>
<accession>A0A128EZR7</accession>
<dbReference type="Pfam" id="PF01592">
    <property type="entry name" value="NifU_N"/>
    <property type="match status" value="1"/>
</dbReference>
<reference evidence="3" key="1">
    <citation type="submission" date="2016-02" db="EMBL/GenBank/DDBJ databases">
        <authorList>
            <person name="Rodrigo-Torres Lidia"/>
            <person name="Arahal R.David."/>
        </authorList>
    </citation>
    <scope>NUCLEOTIDE SEQUENCE [LARGE SCALE GENOMIC DNA]</scope>
    <source>
        <strain evidence="3">CECT 8713</strain>
    </source>
</reference>
<evidence type="ECO:0000259" key="1">
    <source>
        <dbReference type="Pfam" id="PF01592"/>
    </source>
</evidence>
<dbReference type="SUPFAM" id="SSF82649">
    <property type="entry name" value="SufE/NifU"/>
    <property type="match status" value="1"/>
</dbReference>
<feature type="domain" description="NIF system FeS cluster assembly NifU N-terminal" evidence="1">
    <location>
        <begin position="15"/>
        <end position="87"/>
    </location>
</feature>
<dbReference type="EMBL" id="FIZY01000008">
    <property type="protein sequence ID" value="CZF80053.1"/>
    <property type="molecule type" value="Genomic_DNA"/>
</dbReference>
<dbReference type="Gene3D" id="3.90.1010.10">
    <property type="match status" value="1"/>
</dbReference>
<dbReference type="Proteomes" id="UP000073601">
    <property type="component" value="Unassembled WGS sequence"/>
</dbReference>
<dbReference type="GO" id="GO:0051536">
    <property type="term" value="F:iron-sulfur cluster binding"/>
    <property type="evidence" value="ECO:0007669"/>
    <property type="project" value="InterPro"/>
</dbReference>
<name>A0A128EZR7_9GAMM</name>
<dbReference type="GO" id="GO:0016226">
    <property type="term" value="P:iron-sulfur cluster assembly"/>
    <property type="evidence" value="ECO:0007669"/>
    <property type="project" value="InterPro"/>
</dbReference>
<dbReference type="GO" id="GO:0005506">
    <property type="term" value="F:iron ion binding"/>
    <property type="evidence" value="ECO:0007669"/>
    <property type="project" value="InterPro"/>
</dbReference>
<evidence type="ECO:0000313" key="2">
    <source>
        <dbReference type="EMBL" id="CZF80053.1"/>
    </source>
</evidence>